<dbReference type="GO" id="GO:0016874">
    <property type="term" value="F:ligase activity"/>
    <property type="evidence" value="ECO:0007669"/>
    <property type="project" value="UniProtKB-KW"/>
</dbReference>
<dbReference type="SUPFAM" id="SSF47336">
    <property type="entry name" value="ACP-like"/>
    <property type="match status" value="1"/>
</dbReference>
<feature type="transmembrane region" description="Helical" evidence="5">
    <location>
        <begin position="861"/>
        <end position="882"/>
    </location>
</feature>
<keyword evidence="1" id="KW-0596">Phosphopantetheine</keyword>
<dbReference type="PROSITE" id="PS50075">
    <property type="entry name" value="CARRIER"/>
    <property type="match status" value="1"/>
</dbReference>
<dbReference type="RefSeq" id="XP_042998962.1">
    <property type="nucleotide sequence ID" value="XM_043143029.1"/>
</dbReference>
<dbReference type="EMBL" id="BBTG02000028">
    <property type="protein sequence ID" value="GAO17307.1"/>
    <property type="molecule type" value="Genomic_DNA"/>
</dbReference>
<evidence type="ECO:0000256" key="1">
    <source>
        <dbReference type="ARBA" id="ARBA00022450"/>
    </source>
</evidence>
<dbReference type="InterPro" id="IPR000873">
    <property type="entry name" value="AMP-dep_synth/lig_dom"/>
</dbReference>
<evidence type="ECO:0000259" key="6">
    <source>
        <dbReference type="PROSITE" id="PS50075"/>
    </source>
</evidence>
<dbReference type="InterPro" id="IPR020806">
    <property type="entry name" value="PKS_PP-bd"/>
</dbReference>
<name>A0A063C380_USTVR</name>
<dbReference type="STRING" id="1159556.A0A063C380"/>
<dbReference type="InterPro" id="IPR045851">
    <property type="entry name" value="AMP-bd_C_sf"/>
</dbReference>
<dbReference type="Proteomes" id="UP000027002">
    <property type="component" value="Chromosome 4"/>
</dbReference>
<sequence>MSVPQQTHPGQPAGAHPELAIYAFEPPAAPRTLVDIFNASALAHPTAPAIDNGTQSLSYDQLARQIAVLSCNLRANGVGRGDRIGIRVTSGSLELYVSILAVLAAGAAYVPVDVDDPDERADLVWTEAGVCAVLTDDYALCQRQARPAPITQDTTPTLEDDAWIIFTSGSTGKPKGVAVSHRSAAAFVDAEAKLFFNGKPLGPGDRVLAGLSVAFDASCEEMWLAWRYGACLVPTPRSLVKAGADLGQFLVRQRISVVSTVPTLAALWPAEALRSLDLLILGGEACPPELAARLSRAVNGPVWNTYGPTEATVVSCAAPLLAGELVRIGLPLAGWRLAVVGPDGAAVPWGRVGELVIGGVGMARYLDQEKDMAKFAPAGVFSGQRAYRSGDLVRAERDGLVFVGRDDEQIKLGGRRVELGEIDAALMSLPGVSAAASAIRRSEMGTQLLVGYVVRDRSSGADDAADRALLRQVLPATLVPMLVTVADLPIRTSGKVDRKALPWPPPTPPPPSPPAPADASSPVDGTTAWLADQWRCLLGMPAASPDSNFFHLGGTSLAAAQLVSQLRRRCPTLSVADVYECPTLAAMASRVDQLSGTEVTARSVAPTTRWILLAQAPFLLALLAYEALRWLAALALVNKAAASASLGSFGVAWAGAHPLPWWLVVLGWVALNTTPGRLVVAAAVARILTAGVKPGRYQRGGSLHLRLWAAERFVAQSRIAAIAGTQWCGYYARLLGCQVGRDAQLHSLPPVTGLGSFGTSCAVEPEADVAGWWLDGDELHVGSVTVGPGARVGARSILLPGAVVEPFATVRPGVSVQGTAGKTDNHDRDGDGDHFAFEDEKFDAVSTSATFWTAARYTASLLLLDFLPFLLVAPSWGLVLVLGGDYRTTYRKFCVGLLKTTLPGTVLSTLIYAAVVVALVRLAGLAIRPGVYSWHGTAAWAAWLTHFLVMDARTALFPIYASLLTPTWLRLLGARVGGCVESSTVVPIPSLLDVDDGAFLADDVLLSPLELSAGRVRLGASAVGAKTFVGNSAIVHPGVRVPDGALIGVLGTAEDRKMEPGSSWLGRPPMRLPRRVEAEALADEALTFKPPVRLVLARALIESCRLCPLLISSLLTTLVGVAMLYVLIHHGAVYTLLSGVAVLSAAGLTACAITTAAKWLLTPVVRAGKQHPLWSSFVWRNELADTFVQSLAMPWLVRMCYGTPLLALFMRSLGAKIGRGVWLESHLLPEAELVQLDDGATVNRGCVLQTHLFHDRLMRLDRVRLEKGACLGPYAIALPGTSIGSGTTVAPTSLVMRGEHLPAGTRWSGNPIRPWDEEKDLGLLETRYECSEG</sequence>
<feature type="transmembrane region" description="Helical" evidence="5">
    <location>
        <begin position="1106"/>
        <end position="1128"/>
    </location>
</feature>
<protein>
    <recommendedName>
        <fullName evidence="6">Carrier domain-containing protein</fullName>
    </recommendedName>
</protein>
<dbReference type="NCBIfam" id="TIGR01733">
    <property type="entry name" value="AA-adenyl-dom"/>
    <property type="match status" value="1"/>
</dbReference>
<dbReference type="InterPro" id="IPR012728">
    <property type="entry name" value="Pls/PosA_C"/>
</dbReference>
<dbReference type="SUPFAM" id="SSF56801">
    <property type="entry name" value="Acetyl-CoA synthetase-like"/>
    <property type="match status" value="1"/>
</dbReference>
<dbReference type="Gene3D" id="3.30.300.30">
    <property type="match status" value="1"/>
</dbReference>
<dbReference type="InterPro" id="IPR011004">
    <property type="entry name" value="Trimer_LpxA-like_sf"/>
</dbReference>
<dbReference type="NCBIfam" id="TIGR02353">
    <property type="entry name" value="NRPS_term_dom"/>
    <property type="match status" value="1"/>
</dbReference>
<gene>
    <name evidence="8" type="ORF">UV8b_05532</name>
    <name evidence="7" type="ORF">UVI_02044650</name>
</gene>
<dbReference type="InterPro" id="IPR020845">
    <property type="entry name" value="AMP-binding_CS"/>
</dbReference>
<keyword evidence="9" id="KW-1185">Reference proteome</keyword>
<organism evidence="7 10">
    <name type="scientific">Ustilaginoidea virens</name>
    <name type="common">Rice false smut fungus</name>
    <name type="synonym">Villosiclava virens</name>
    <dbReference type="NCBI Taxonomy" id="1159556"/>
    <lineage>
        <taxon>Eukaryota</taxon>
        <taxon>Fungi</taxon>
        <taxon>Dikarya</taxon>
        <taxon>Ascomycota</taxon>
        <taxon>Pezizomycotina</taxon>
        <taxon>Sordariomycetes</taxon>
        <taxon>Hypocreomycetidae</taxon>
        <taxon>Hypocreales</taxon>
        <taxon>Clavicipitaceae</taxon>
        <taxon>Ustilaginoidea</taxon>
    </lineage>
</organism>
<feature type="compositionally biased region" description="Pro residues" evidence="4">
    <location>
        <begin position="502"/>
        <end position="516"/>
    </location>
</feature>
<dbReference type="InterPro" id="IPR009081">
    <property type="entry name" value="PP-bd_ACP"/>
</dbReference>
<proteinExistence type="predicted"/>
<dbReference type="GO" id="GO:0005737">
    <property type="term" value="C:cytoplasm"/>
    <property type="evidence" value="ECO:0007669"/>
    <property type="project" value="TreeGrafter"/>
</dbReference>
<accession>A0A063C380</accession>
<dbReference type="KEGG" id="uvi:66066309"/>
<dbReference type="EMBL" id="CP072756">
    <property type="protein sequence ID" value="QUC21289.1"/>
    <property type="molecule type" value="Genomic_DNA"/>
</dbReference>
<dbReference type="PROSITE" id="PS00455">
    <property type="entry name" value="AMP_BINDING"/>
    <property type="match status" value="1"/>
</dbReference>
<feature type="transmembrane region" description="Helical" evidence="5">
    <location>
        <begin position="1134"/>
        <end position="1161"/>
    </location>
</feature>
<dbReference type="PANTHER" id="PTHR45527:SF1">
    <property type="entry name" value="FATTY ACID SYNTHASE"/>
    <property type="match status" value="1"/>
</dbReference>
<dbReference type="OrthoDB" id="416786at2759"/>
<evidence type="ECO:0000256" key="5">
    <source>
        <dbReference type="SAM" id="Phobius"/>
    </source>
</evidence>
<dbReference type="Gene3D" id="1.10.1200.10">
    <property type="entry name" value="ACP-like"/>
    <property type="match status" value="1"/>
</dbReference>
<evidence type="ECO:0000256" key="4">
    <source>
        <dbReference type="SAM" id="MobiDB-lite"/>
    </source>
</evidence>
<reference evidence="7" key="1">
    <citation type="journal article" date="2016" name="Genome Announc.">
        <title>Genome Sequence of Ustilaginoidea virens IPU010, a Rice Pathogenic Fungus Causing False Smut.</title>
        <authorList>
            <person name="Kumagai T."/>
            <person name="Ishii T."/>
            <person name="Terai G."/>
            <person name="Umemura M."/>
            <person name="Machida M."/>
            <person name="Asai K."/>
        </authorList>
    </citation>
    <scope>NUCLEOTIDE SEQUENCE [LARGE SCALE GENOMIC DNA]</scope>
    <source>
        <strain evidence="7">IPU010</strain>
    </source>
</reference>
<keyword evidence="5" id="KW-0472">Membrane</keyword>
<dbReference type="HOGENOM" id="CLU_002751_1_0_1"/>
<dbReference type="GO" id="GO:0031177">
    <property type="term" value="F:phosphopantetheine binding"/>
    <property type="evidence" value="ECO:0007669"/>
    <property type="project" value="InterPro"/>
</dbReference>
<reference evidence="8" key="3">
    <citation type="submission" date="2020-03" db="EMBL/GenBank/DDBJ databases">
        <title>A mixture of massive structural variations and highly conserved coding sequences in Ustilaginoidea virens genome.</title>
        <authorList>
            <person name="Zhang K."/>
            <person name="Zhao Z."/>
            <person name="Zhang Z."/>
            <person name="Li Y."/>
            <person name="Hsiang T."/>
            <person name="Sun W."/>
        </authorList>
    </citation>
    <scope>NUCLEOTIDE SEQUENCE</scope>
    <source>
        <strain evidence="8">UV-8b</strain>
    </source>
</reference>
<dbReference type="InterPro" id="IPR042099">
    <property type="entry name" value="ANL_N_sf"/>
</dbReference>
<evidence type="ECO:0000256" key="2">
    <source>
        <dbReference type="ARBA" id="ARBA00022553"/>
    </source>
</evidence>
<dbReference type="Gene3D" id="2.160.10.10">
    <property type="entry name" value="Hexapeptide repeat proteins"/>
    <property type="match status" value="1"/>
</dbReference>
<dbReference type="InterPro" id="IPR010071">
    <property type="entry name" value="AA_adenyl_dom"/>
</dbReference>
<dbReference type="SMART" id="SM00823">
    <property type="entry name" value="PKS_PP"/>
    <property type="match status" value="1"/>
</dbReference>
<feature type="domain" description="Carrier" evidence="6">
    <location>
        <begin position="521"/>
        <end position="595"/>
    </location>
</feature>
<keyword evidence="2" id="KW-0597">Phosphoprotein</keyword>
<dbReference type="Pfam" id="PF00550">
    <property type="entry name" value="PP-binding"/>
    <property type="match status" value="1"/>
</dbReference>
<feature type="transmembrane region" description="Helical" evidence="5">
    <location>
        <begin position="902"/>
        <end position="924"/>
    </location>
</feature>
<dbReference type="GO" id="GO:0043041">
    <property type="term" value="P:amino acid activation for nonribosomal peptide biosynthetic process"/>
    <property type="evidence" value="ECO:0007669"/>
    <property type="project" value="TreeGrafter"/>
</dbReference>
<dbReference type="InterPro" id="IPR036736">
    <property type="entry name" value="ACP-like_sf"/>
</dbReference>
<dbReference type="SUPFAM" id="SSF51161">
    <property type="entry name" value="Trimeric LpxA-like enzymes"/>
    <property type="match status" value="3"/>
</dbReference>
<dbReference type="PANTHER" id="PTHR45527">
    <property type="entry name" value="NONRIBOSOMAL PEPTIDE SYNTHETASE"/>
    <property type="match status" value="1"/>
</dbReference>
<evidence type="ECO:0000313" key="9">
    <source>
        <dbReference type="Proteomes" id="UP000027002"/>
    </source>
</evidence>
<evidence type="ECO:0000313" key="7">
    <source>
        <dbReference type="EMBL" id="GAO17307.1"/>
    </source>
</evidence>
<keyword evidence="3" id="KW-0436">Ligase</keyword>
<dbReference type="GeneID" id="66066309"/>
<dbReference type="Proteomes" id="UP000054053">
    <property type="component" value="Unassembled WGS sequence"/>
</dbReference>
<evidence type="ECO:0000313" key="8">
    <source>
        <dbReference type="EMBL" id="QUC21289.1"/>
    </source>
</evidence>
<evidence type="ECO:0000256" key="3">
    <source>
        <dbReference type="ARBA" id="ARBA00022598"/>
    </source>
</evidence>
<dbReference type="Gene3D" id="3.40.50.12780">
    <property type="entry name" value="N-terminal domain of ligase-like"/>
    <property type="match status" value="1"/>
</dbReference>
<feature type="region of interest" description="Disordered" evidence="4">
    <location>
        <begin position="496"/>
        <end position="524"/>
    </location>
</feature>
<keyword evidence="5" id="KW-1133">Transmembrane helix</keyword>
<dbReference type="CDD" id="cd05930">
    <property type="entry name" value="A_NRPS"/>
    <property type="match status" value="1"/>
</dbReference>
<evidence type="ECO:0000313" key="10">
    <source>
        <dbReference type="Proteomes" id="UP000054053"/>
    </source>
</evidence>
<dbReference type="GO" id="GO:0044550">
    <property type="term" value="P:secondary metabolite biosynthetic process"/>
    <property type="evidence" value="ECO:0007669"/>
    <property type="project" value="TreeGrafter"/>
</dbReference>
<dbReference type="Pfam" id="PF00501">
    <property type="entry name" value="AMP-binding"/>
    <property type="match status" value="1"/>
</dbReference>
<keyword evidence="5" id="KW-0812">Transmembrane</keyword>
<reference evidence="10" key="2">
    <citation type="journal article" date="2016" name="Genome Announc.">
        <title>Genome sequence of Ustilaginoidea virens IPU010, a rice pathogenic fungus causing false smut.</title>
        <authorList>
            <person name="Kumagai T."/>
            <person name="Ishii T."/>
            <person name="Terai G."/>
            <person name="Umemura M."/>
            <person name="Machida M."/>
            <person name="Asai K."/>
        </authorList>
    </citation>
    <scope>NUCLEOTIDE SEQUENCE [LARGE SCALE GENOMIC DNA]</scope>
    <source>
        <strain evidence="10">IPU010</strain>
    </source>
</reference>